<dbReference type="FunFam" id="3.40.50.10810:FF:000006">
    <property type="entry name" value="Putative DNA helicase INO80"/>
    <property type="match status" value="1"/>
</dbReference>
<dbReference type="EMBL" id="BACD03000029">
    <property type="protein sequence ID" value="GAO50086.1"/>
    <property type="molecule type" value="Genomic_DNA"/>
</dbReference>
<feature type="region of interest" description="Disordered" evidence="16">
    <location>
        <begin position="356"/>
        <end position="417"/>
    </location>
</feature>
<feature type="region of interest" description="Disordered" evidence="16">
    <location>
        <begin position="1"/>
        <end position="28"/>
    </location>
</feature>
<dbReference type="EC" id="3.6.4.-" evidence="14"/>
<evidence type="ECO:0000256" key="9">
    <source>
        <dbReference type="ARBA" id="ARBA00023125"/>
    </source>
</evidence>
<keyword evidence="13" id="KW-0539">Nucleus</keyword>
<dbReference type="InterPro" id="IPR031047">
    <property type="entry name" value="DEXQc_INO80"/>
</dbReference>
<dbReference type="InterPro" id="IPR049730">
    <property type="entry name" value="SNF2/RAD54-like_C"/>
</dbReference>
<dbReference type="GO" id="GO:0042393">
    <property type="term" value="F:histone binding"/>
    <property type="evidence" value="ECO:0007669"/>
    <property type="project" value="TreeGrafter"/>
</dbReference>
<evidence type="ECO:0000256" key="11">
    <source>
        <dbReference type="ARBA" id="ARBA00023163"/>
    </source>
</evidence>
<dbReference type="PANTHER" id="PTHR45685">
    <property type="entry name" value="HELICASE SRCAP-RELATED"/>
    <property type="match status" value="1"/>
</dbReference>
<reference evidence="20 21" key="1">
    <citation type="journal article" date="2011" name="J. Gen. Appl. Microbiol.">
        <title>Draft genome sequencing of the enigmatic yeast Saitoella complicata.</title>
        <authorList>
            <person name="Nishida H."/>
            <person name="Hamamoto M."/>
            <person name="Sugiyama J."/>
        </authorList>
    </citation>
    <scope>NUCLEOTIDE SEQUENCE [LARGE SCALE GENOMIC DNA]</scope>
    <source>
        <strain evidence="20 21">NRRL Y-17804</strain>
    </source>
</reference>
<feature type="compositionally biased region" description="Basic and acidic residues" evidence="16">
    <location>
        <begin position="403"/>
        <end position="417"/>
    </location>
</feature>
<dbReference type="InterPro" id="IPR050520">
    <property type="entry name" value="INO80/SWR1_helicase"/>
</dbReference>
<evidence type="ECO:0000259" key="18">
    <source>
        <dbReference type="PROSITE" id="PS51194"/>
    </source>
</evidence>
<dbReference type="GO" id="GO:0140658">
    <property type="term" value="F:ATP-dependent chromatin remodeler activity"/>
    <property type="evidence" value="ECO:0007669"/>
    <property type="project" value="InterPro"/>
</dbReference>
<evidence type="ECO:0000256" key="5">
    <source>
        <dbReference type="ARBA" id="ARBA00022763"/>
    </source>
</evidence>
<dbReference type="Gene3D" id="3.40.50.300">
    <property type="entry name" value="P-loop containing nucleotide triphosphate hydrolases"/>
    <property type="match status" value="1"/>
</dbReference>
<dbReference type="GO" id="GO:0060255">
    <property type="term" value="P:regulation of macromolecule metabolic process"/>
    <property type="evidence" value="ECO:0007669"/>
    <property type="project" value="UniProtKB-ARBA"/>
</dbReference>
<name>A0A0E9NK73_SAICN</name>
<reference evidence="20 21" key="3">
    <citation type="journal article" date="2015" name="Genome Announc.">
        <title>Draft Genome Sequence of the Archiascomycetous Yeast Saitoella complicata.</title>
        <authorList>
            <person name="Yamauchi K."/>
            <person name="Kondo S."/>
            <person name="Hamamoto M."/>
            <person name="Takahashi Y."/>
            <person name="Ogura Y."/>
            <person name="Hayashi T."/>
            <person name="Nishida H."/>
        </authorList>
    </citation>
    <scope>NUCLEOTIDE SEQUENCE [LARGE SCALE GENOMIC DNA]</scope>
    <source>
        <strain evidence="20 21">NRRL Y-17804</strain>
    </source>
</reference>
<dbReference type="InterPro" id="IPR000330">
    <property type="entry name" value="SNF2_N"/>
</dbReference>
<dbReference type="PANTHER" id="PTHR45685:SF2">
    <property type="entry name" value="CHROMATIN-REMODELING ATPASE INO80"/>
    <property type="match status" value="1"/>
</dbReference>
<feature type="region of interest" description="Disordered" evidence="16">
    <location>
        <begin position="566"/>
        <end position="609"/>
    </location>
</feature>
<feature type="compositionally biased region" description="Acidic residues" evidence="16">
    <location>
        <begin position="582"/>
        <end position="598"/>
    </location>
</feature>
<evidence type="ECO:0000256" key="4">
    <source>
        <dbReference type="ARBA" id="ARBA00022741"/>
    </source>
</evidence>
<keyword evidence="8" id="KW-0805">Transcription regulation</keyword>
<dbReference type="GO" id="GO:0016887">
    <property type="term" value="F:ATP hydrolysis activity"/>
    <property type="evidence" value="ECO:0007669"/>
    <property type="project" value="TreeGrafter"/>
</dbReference>
<dbReference type="InterPro" id="IPR027417">
    <property type="entry name" value="P-loop_NTPase"/>
</dbReference>
<sequence>MTSRTRHTQEERRRRHTTSHPSCLRARHIHHPTNIIVVAPRTMSNNMFDPARDAQSSQTIPPTPPVAQPVQHGMHFVDPNTGQTYIAAAPPGHGAEMAWGGHGYHPYETGYYAHPHYAHPPPPVSQQATPVPVAAQQPVVDPYLAMHPDFRQSQQPPVTPTLPAAAEQESTQLAAEPRSSPSQARGGAMAIASLLADDGAADMSKPVAAKKVLKTMKPSKKEKAEVSTPATGEAKDAIGGKRSARKVKKVDGHEANGSTHPDLEEDPDYDSYDPAAEEEYFAPARAAYTSRLTKRAATLSDHELVNAKKRRTEIHASLLNRFAEKAKRSEQKAQLEDLTEVVERTVVEIERLKAERRKRRQAERKAAKSLEDEIMGSAPAEGTSVVEQVPVVPPPSTKKGKSKAKEPVELTDEEKDRQAVEFKGRKDQAIVDIQAQIWRDIAKKEIPKIYRLQQQNLANKNLNMRKTAQTASKEARRWQTKTTQALKMQQAKAKRTMREMLVFWKKNEKEERDLRKKAEKEATDKAKKEEEMREARRQQRKLNFLITQTELYSHFVGKKINTEAAEQMDGDAPVRAKADAPGAEDGDVEMGDAGEDLENGGKFDDMDFGSDDEAALEAAAKRNAQKAVRDAQNRAKAFDESVKNTEAAADMNEESGELNFQDPTGMGDIEIKQPKMLACQLKEYQLKGLNWLVNLYEQGINGILADEMGLGKTVQSISVMAYLAEVHNVWGPFLVIAPASTLHNWQQEISRFVPKMKALPYWGSAKDRKVLRKFWSTKSQTTYTEDAPFHVLITSYQLVVQDAQYLQRVKWQYMILDEAQAIKSSQSSRWKALLAFNCRNRLLLTGTPIQNTMQELWALLHFIMPTLFDSHDEFSEWFSKDIESHAQSNTQLNQAQLKRLHMILKPFMLRRVKKNVQSELGDKIELDVYCDMTHRQRMLYKALRDKISIAEIIERAAHGGDDSVDSLMNIVMQFRKVCNHPDLFERSDVTSPFSLATFGESRAMNREGKQLEMAYSTRNIIQYEVPKFLYREGGMLHVPSAYTNAGMRKKVLSMFDVWSAQHLNEEAEKEGAFSWLRFIDASPADVSKAFHEPLLKRALELRRQNRDYARISAVYEDEKEVPASQLLFCNDAAKRDCLAGQTNEGVMASLLSVSTTYVQEENMRRMDPVFVSKASAPPIELHCPDRSAVIEQENALYDALSRKSLFGISPAIELKAVQESRKLDPVTDVVGGLMPRPSLEKAGFNNIRVPSLDRFIADSGKLAKMDQLLRKLHSEGHRVLVFFQMTRMIDLVEEYLAYRNWKYLRLDGSTKVEDRRDMVIDWQTKPELFVFLLSTRAGGLGINLTAADTVIFYDSDWNPTMDSQAMDRCHRLGQTKQVTVYRLITRGTIEERILKRAKQKEEVQKVVISGGDFQAQPKGVDFGKTREVVSWLLDDDTLEQKLMEQQEAENRANEEAAKSGKKPKGKGKKKLGADVLGAGEDATRSLEDFYHEGEGNFEDRSGTATGAGTPVPTKKRAAPKSSAKPAKKKKTAAELAGNGDIDVEMTDI</sequence>
<dbReference type="CDD" id="cd18793">
    <property type="entry name" value="SF2_C_SNF"/>
    <property type="match status" value="1"/>
</dbReference>
<dbReference type="Pfam" id="PF00176">
    <property type="entry name" value="SNF2-rel_dom"/>
    <property type="match status" value="1"/>
</dbReference>
<feature type="region of interest" description="Disordered" evidence="16">
    <location>
        <begin position="1446"/>
        <end position="1548"/>
    </location>
</feature>
<keyword evidence="6 14" id="KW-0378">Hydrolase</keyword>
<reference evidence="20 21" key="2">
    <citation type="journal article" date="2014" name="J. Gen. Appl. Microbiol.">
        <title>The early diverging ascomycetous budding yeast Saitoella complicata has three histone deacetylases belonging to the Clr6, Hos2, and Rpd3 lineages.</title>
        <authorList>
            <person name="Nishida H."/>
            <person name="Matsumoto T."/>
            <person name="Kondo S."/>
            <person name="Hamamoto M."/>
            <person name="Yoshikawa H."/>
        </authorList>
    </citation>
    <scope>NUCLEOTIDE SEQUENCE [LARGE SCALE GENOMIC DNA]</scope>
    <source>
        <strain evidence="20 21">NRRL Y-17804</strain>
    </source>
</reference>
<protein>
    <recommendedName>
        <fullName evidence="3 14">Chromatin-remodeling ATPase INO80</fullName>
        <ecNumber evidence="14">3.6.4.-</ecNumber>
    </recommendedName>
</protein>
<dbReference type="GO" id="GO:0005524">
    <property type="term" value="F:ATP binding"/>
    <property type="evidence" value="ECO:0007669"/>
    <property type="project" value="UniProtKB-UniRule"/>
</dbReference>
<keyword evidence="10" id="KW-0010">Activator</keyword>
<dbReference type="InterPro" id="IPR001650">
    <property type="entry name" value="Helicase_C-like"/>
</dbReference>
<dbReference type="STRING" id="698492.A0A0E9NK73"/>
<dbReference type="GO" id="GO:0003677">
    <property type="term" value="F:DNA binding"/>
    <property type="evidence" value="ECO:0007669"/>
    <property type="project" value="UniProtKB-UniRule"/>
</dbReference>
<keyword evidence="11" id="KW-0804">Transcription</keyword>
<feature type="compositionally biased region" description="Basic and acidic residues" evidence="16">
    <location>
        <begin position="1481"/>
        <end position="1501"/>
    </location>
</feature>
<evidence type="ECO:0000256" key="3">
    <source>
        <dbReference type="ARBA" id="ARBA00019805"/>
    </source>
</evidence>
<feature type="region of interest" description="Disordered" evidence="16">
    <location>
        <begin position="149"/>
        <end position="186"/>
    </location>
</feature>
<keyword evidence="15" id="KW-0175">Coiled coil</keyword>
<comment type="catalytic activity">
    <reaction evidence="14">
        <text>ATP + H2O = ADP + phosphate + H(+)</text>
        <dbReference type="Rhea" id="RHEA:13065"/>
        <dbReference type="ChEBI" id="CHEBI:15377"/>
        <dbReference type="ChEBI" id="CHEBI:15378"/>
        <dbReference type="ChEBI" id="CHEBI:30616"/>
        <dbReference type="ChEBI" id="CHEBI:43474"/>
        <dbReference type="ChEBI" id="CHEBI:456216"/>
    </reaction>
</comment>
<comment type="domain">
    <text evidence="14">The DBINO region is involved in binding to DNA.</text>
</comment>
<dbReference type="GO" id="GO:0006351">
    <property type="term" value="P:DNA-templated transcription"/>
    <property type="evidence" value="ECO:0007669"/>
    <property type="project" value="InterPro"/>
</dbReference>
<evidence type="ECO:0000256" key="10">
    <source>
        <dbReference type="ARBA" id="ARBA00023159"/>
    </source>
</evidence>
<feature type="compositionally biased region" description="Basic residues" evidence="16">
    <location>
        <begin position="1459"/>
        <end position="1470"/>
    </location>
</feature>
<evidence type="ECO:0000256" key="13">
    <source>
        <dbReference type="ARBA" id="ARBA00023242"/>
    </source>
</evidence>
<evidence type="ECO:0000256" key="2">
    <source>
        <dbReference type="ARBA" id="ARBA00007025"/>
    </source>
</evidence>
<evidence type="ECO:0000256" key="8">
    <source>
        <dbReference type="ARBA" id="ARBA00023015"/>
    </source>
</evidence>
<dbReference type="OMA" id="FWKKNER"/>
<dbReference type="SMART" id="SM00490">
    <property type="entry name" value="HELICc"/>
    <property type="match status" value="1"/>
</dbReference>
<keyword evidence="4" id="KW-0547">Nucleotide-binding</keyword>
<dbReference type="SMART" id="SM00487">
    <property type="entry name" value="DEXDc"/>
    <property type="match status" value="1"/>
</dbReference>
<dbReference type="InterPro" id="IPR014001">
    <property type="entry name" value="Helicase_ATP-bd"/>
</dbReference>
<dbReference type="Proteomes" id="UP000033140">
    <property type="component" value="Unassembled WGS sequence"/>
</dbReference>
<evidence type="ECO:0000256" key="12">
    <source>
        <dbReference type="ARBA" id="ARBA00023204"/>
    </source>
</evidence>
<feature type="domain" description="Helicase ATP-binding" evidence="17">
    <location>
        <begin position="693"/>
        <end position="866"/>
    </location>
</feature>
<feature type="domain" description="Helicase C-terminal" evidence="18">
    <location>
        <begin position="1264"/>
        <end position="1421"/>
    </location>
</feature>
<dbReference type="FunFam" id="3.40.50.300:FF:001269">
    <property type="entry name" value="SNF2 family helicase/ATPase"/>
    <property type="match status" value="1"/>
</dbReference>
<evidence type="ECO:0000313" key="21">
    <source>
        <dbReference type="Proteomes" id="UP000033140"/>
    </source>
</evidence>
<dbReference type="Gene3D" id="3.40.50.10810">
    <property type="entry name" value="Tandem AAA-ATPase domain"/>
    <property type="match status" value="1"/>
</dbReference>
<proteinExistence type="inferred from homology"/>
<dbReference type="GO" id="GO:0006281">
    <property type="term" value="P:DNA repair"/>
    <property type="evidence" value="ECO:0007669"/>
    <property type="project" value="UniProtKB-UniRule"/>
</dbReference>
<accession>A0A0E9NK73</accession>
<feature type="coiled-coil region" evidence="15">
    <location>
        <begin position="621"/>
        <end position="648"/>
    </location>
</feature>
<dbReference type="InterPro" id="IPR038718">
    <property type="entry name" value="SNF2-like_sf"/>
</dbReference>
<evidence type="ECO:0000259" key="19">
    <source>
        <dbReference type="PROSITE" id="PS51413"/>
    </source>
</evidence>
<feature type="domain" description="DBINO" evidence="19">
    <location>
        <begin position="437"/>
        <end position="562"/>
    </location>
</feature>
<comment type="subcellular location">
    <subcellularLocation>
        <location evidence="1 14">Nucleus</location>
    </subcellularLocation>
</comment>
<feature type="compositionally biased region" description="Basic and acidic residues" evidence="16">
    <location>
        <begin position="1446"/>
        <end position="1458"/>
    </location>
</feature>
<organism evidence="20 21">
    <name type="scientific">Saitoella complicata (strain BCRC 22490 / CBS 7301 / JCM 7358 / NBRC 10748 / NRRL Y-17804)</name>
    <dbReference type="NCBI Taxonomy" id="698492"/>
    <lineage>
        <taxon>Eukaryota</taxon>
        <taxon>Fungi</taxon>
        <taxon>Dikarya</taxon>
        <taxon>Ascomycota</taxon>
        <taxon>Taphrinomycotina</taxon>
        <taxon>Taphrinomycotina incertae sedis</taxon>
        <taxon>Saitoella</taxon>
    </lineage>
</organism>
<evidence type="ECO:0000259" key="17">
    <source>
        <dbReference type="PROSITE" id="PS51192"/>
    </source>
</evidence>
<comment type="subunit">
    <text evidence="14">Component of the INO80 chromatin-remodeling complex.</text>
</comment>
<keyword evidence="21" id="KW-1185">Reference proteome</keyword>
<dbReference type="PROSITE" id="PS51413">
    <property type="entry name" value="DBINO"/>
    <property type="match status" value="1"/>
</dbReference>
<evidence type="ECO:0000256" key="15">
    <source>
        <dbReference type="SAM" id="Coils"/>
    </source>
</evidence>
<dbReference type="SUPFAM" id="SSF52540">
    <property type="entry name" value="P-loop containing nucleoside triphosphate hydrolases"/>
    <property type="match status" value="2"/>
</dbReference>
<dbReference type="InterPro" id="IPR020838">
    <property type="entry name" value="DBINO"/>
</dbReference>
<evidence type="ECO:0000256" key="16">
    <source>
        <dbReference type="SAM" id="MobiDB-lite"/>
    </source>
</evidence>
<dbReference type="CDD" id="cd18002">
    <property type="entry name" value="DEXQc_INO80"/>
    <property type="match status" value="1"/>
</dbReference>
<evidence type="ECO:0000256" key="6">
    <source>
        <dbReference type="ARBA" id="ARBA00022801"/>
    </source>
</evidence>
<dbReference type="PROSITE" id="PS51194">
    <property type="entry name" value="HELICASE_CTER"/>
    <property type="match status" value="1"/>
</dbReference>
<evidence type="ECO:0000256" key="14">
    <source>
        <dbReference type="RuleBase" id="RU368001"/>
    </source>
</evidence>
<keyword evidence="12 14" id="KW-0234">DNA repair</keyword>
<keyword evidence="9 14" id="KW-0238">DNA-binding</keyword>
<feature type="region of interest" description="Disordered" evidence="16">
    <location>
        <begin position="215"/>
        <end position="268"/>
    </location>
</feature>
<keyword evidence="5 14" id="KW-0227">DNA damage</keyword>
<dbReference type="Pfam" id="PF00271">
    <property type="entry name" value="Helicase_C"/>
    <property type="match status" value="1"/>
</dbReference>
<evidence type="ECO:0000256" key="1">
    <source>
        <dbReference type="ARBA" id="ARBA00004123"/>
    </source>
</evidence>
<gene>
    <name evidence="20" type="ORF">G7K_4221-t1</name>
</gene>
<comment type="function">
    <text evidence="14">ATPase component of the INO80 complex which remodels chromatin by shifting nucleosomes and is involved in DNA repair.</text>
</comment>
<evidence type="ECO:0000313" key="20">
    <source>
        <dbReference type="EMBL" id="GAO50086.1"/>
    </source>
</evidence>
<comment type="caution">
    <text evidence="20">The sequence shown here is derived from an EMBL/GenBank/DDBJ whole genome shotgun (WGS) entry which is preliminary data.</text>
</comment>
<comment type="similarity">
    <text evidence="2 14">Belongs to the SNF2/RAD54 helicase family.</text>
</comment>
<evidence type="ECO:0000256" key="7">
    <source>
        <dbReference type="ARBA" id="ARBA00022840"/>
    </source>
</evidence>
<feature type="compositionally biased region" description="Polar residues" evidence="16">
    <location>
        <begin position="168"/>
        <end position="183"/>
    </location>
</feature>
<keyword evidence="7 14" id="KW-0067">ATP-binding</keyword>
<dbReference type="PROSITE" id="PS51192">
    <property type="entry name" value="HELICASE_ATP_BIND_1"/>
    <property type="match status" value="1"/>
</dbReference>
<dbReference type="Pfam" id="PF13892">
    <property type="entry name" value="DBINO"/>
    <property type="match status" value="1"/>
</dbReference>
<dbReference type="GO" id="GO:0031011">
    <property type="term" value="C:Ino80 complex"/>
    <property type="evidence" value="ECO:0007669"/>
    <property type="project" value="UniProtKB-UniRule"/>
</dbReference>
<feature type="region of interest" description="Disordered" evidence="16">
    <location>
        <begin position="512"/>
        <end position="535"/>
    </location>
</feature>